<organism evidence="1 2">
    <name type="scientific">Trichoderma harzianum CBS 226.95</name>
    <dbReference type="NCBI Taxonomy" id="983964"/>
    <lineage>
        <taxon>Eukaryota</taxon>
        <taxon>Fungi</taxon>
        <taxon>Dikarya</taxon>
        <taxon>Ascomycota</taxon>
        <taxon>Pezizomycotina</taxon>
        <taxon>Sordariomycetes</taxon>
        <taxon>Hypocreomycetidae</taxon>
        <taxon>Hypocreales</taxon>
        <taxon>Hypocreaceae</taxon>
        <taxon>Trichoderma</taxon>
    </lineage>
</organism>
<evidence type="ECO:0000313" key="1">
    <source>
        <dbReference type="EMBL" id="PTB52334.1"/>
    </source>
</evidence>
<evidence type="ECO:0000313" key="2">
    <source>
        <dbReference type="Proteomes" id="UP000241690"/>
    </source>
</evidence>
<keyword evidence="2" id="KW-1185">Reference proteome</keyword>
<dbReference type="GeneID" id="36622072"/>
<dbReference type="AlphaFoldDB" id="A0A2T4A5K9"/>
<dbReference type="Proteomes" id="UP000241690">
    <property type="component" value="Unassembled WGS sequence"/>
</dbReference>
<gene>
    <name evidence="1" type="ORF">M431DRAFT_215798</name>
</gene>
<reference evidence="1 2" key="1">
    <citation type="submission" date="2016-07" db="EMBL/GenBank/DDBJ databases">
        <title>Multiple horizontal gene transfer events from other fungi enriched the ability of initially mycotrophic Trichoderma (Ascomycota) to feed on dead plant biomass.</title>
        <authorList>
            <consortium name="DOE Joint Genome Institute"/>
            <person name="Aerts A."/>
            <person name="Atanasova L."/>
            <person name="Chenthamara K."/>
            <person name="Zhang J."/>
            <person name="Grujic M."/>
            <person name="Henrissat B."/>
            <person name="Kuo A."/>
            <person name="Salamov A."/>
            <person name="Lipzen A."/>
            <person name="Labutti K."/>
            <person name="Barry K."/>
            <person name="Miao Y."/>
            <person name="Rahimi M.J."/>
            <person name="Shen Q."/>
            <person name="Grigoriev I.V."/>
            <person name="Kubicek C.P."/>
            <person name="Druzhinina I.S."/>
        </authorList>
    </citation>
    <scope>NUCLEOTIDE SEQUENCE [LARGE SCALE GENOMIC DNA]</scope>
    <source>
        <strain evidence="1 2">CBS 226.95</strain>
    </source>
</reference>
<proteinExistence type="predicted"/>
<dbReference type="EMBL" id="KZ679684">
    <property type="protein sequence ID" value="PTB52334.1"/>
    <property type="molecule type" value="Genomic_DNA"/>
</dbReference>
<accession>A0A2T4A5K9</accession>
<name>A0A2T4A5K9_TRIHA</name>
<dbReference type="RefSeq" id="XP_024772011.1">
    <property type="nucleotide sequence ID" value="XM_024913510.1"/>
</dbReference>
<protein>
    <submittedName>
        <fullName evidence="1">Uncharacterized protein</fullName>
    </submittedName>
</protein>
<sequence length="158" mass="18182">MESSNPYSFHLFGDLWLEDPVLHLNENDLAKLEHVMPYLHQLETEFKARLAKASRDNDGNESFRDRFDLMVKAETTAWKHYGTVREATFLIPPSGSLYSPVACHLHCPSFTVIDPYSQETADESNVCIKQLIDIGFSPDRCLLYDHLSRREALDGFQF</sequence>